<accession>A0A5C5R3H3</accession>
<comment type="caution">
    <text evidence="1">The sequence shown here is derived from an EMBL/GenBank/DDBJ whole genome shotgun (WGS) entry which is preliminary data.</text>
</comment>
<dbReference type="Proteomes" id="UP000317291">
    <property type="component" value="Unassembled WGS sequence"/>
</dbReference>
<reference evidence="1 2" key="1">
    <citation type="submission" date="2019-06" db="EMBL/GenBank/DDBJ databases">
        <title>Tsukamurella conjunctivitidis sp. nov., Tsukamurella assacharolytica sp. nov. and Tsukamurella sputae sp. nov. isolated from patients with conjunctivitis, bacteraemia (lymphoma) and respiratory infection (sputum) in Hong Kong.</title>
        <authorList>
            <person name="Teng J.L.L."/>
            <person name="Lee H.H."/>
            <person name="Fong J.Y.H."/>
            <person name="Fok K.M.N."/>
            <person name="Lau S.K.P."/>
            <person name="Woo P.C.Y."/>
        </authorList>
    </citation>
    <scope>NUCLEOTIDE SEQUENCE [LARGE SCALE GENOMIC DNA]</scope>
    <source>
        <strain evidence="1 2">HKU71</strain>
    </source>
</reference>
<dbReference type="EMBL" id="VIGW01000073">
    <property type="protein sequence ID" value="TWS17579.1"/>
    <property type="molecule type" value="Genomic_DNA"/>
</dbReference>
<dbReference type="RefSeq" id="WP_205124417.1">
    <property type="nucleotide sequence ID" value="NZ_VIGW01000073.1"/>
</dbReference>
<keyword evidence="2" id="KW-1185">Reference proteome</keyword>
<proteinExistence type="predicted"/>
<dbReference type="AlphaFoldDB" id="A0A5C5R3H3"/>
<sequence>KEKYEDLCTQIQDKESRKLKYDFFIEKLDSLAPLAECDPILWNLMLDKMVVNEDGNFEFKYTKDL</sequence>
<organism evidence="1 2">
    <name type="scientific">Tsukamurella asaccharolytica</name>
    <dbReference type="NCBI Taxonomy" id="2592067"/>
    <lineage>
        <taxon>Bacteria</taxon>
        <taxon>Bacillati</taxon>
        <taxon>Actinomycetota</taxon>
        <taxon>Actinomycetes</taxon>
        <taxon>Mycobacteriales</taxon>
        <taxon>Tsukamurellaceae</taxon>
        <taxon>Tsukamurella</taxon>
    </lineage>
</organism>
<gene>
    <name evidence="1" type="ORF">FK529_19865</name>
</gene>
<protein>
    <submittedName>
        <fullName evidence="1">Recombinase family protein</fullName>
    </submittedName>
</protein>
<name>A0A5C5R3H3_9ACTN</name>
<feature type="non-terminal residue" evidence="1">
    <location>
        <position position="1"/>
    </location>
</feature>
<evidence type="ECO:0000313" key="2">
    <source>
        <dbReference type="Proteomes" id="UP000317291"/>
    </source>
</evidence>
<evidence type="ECO:0000313" key="1">
    <source>
        <dbReference type="EMBL" id="TWS17579.1"/>
    </source>
</evidence>